<keyword evidence="5 9" id="KW-0547">Nucleotide-binding</keyword>
<dbReference type="FunFam" id="3.30.300.20:FF:000004">
    <property type="entry name" value="GTPase Der"/>
    <property type="match status" value="1"/>
</dbReference>
<dbReference type="GO" id="GO:0042254">
    <property type="term" value="P:ribosome biogenesis"/>
    <property type="evidence" value="ECO:0007669"/>
    <property type="project" value="UniProtKB-KW"/>
</dbReference>
<keyword evidence="13" id="KW-0378">Hydrolase</keyword>
<dbReference type="PANTHER" id="PTHR43834:SF6">
    <property type="entry name" value="GTPASE DER"/>
    <property type="match status" value="1"/>
</dbReference>
<proteinExistence type="inferred from homology"/>
<dbReference type="InterPro" id="IPR005225">
    <property type="entry name" value="Small_GTP-bd"/>
</dbReference>
<dbReference type="PRINTS" id="PR00326">
    <property type="entry name" value="GTP1OBG"/>
</dbReference>
<dbReference type="AlphaFoldDB" id="A0A9E7IVG4"/>
<name>A0A9E7IVG4_9FIRM</name>
<evidence type="ECO:0000256" key="2">
    <source>
        <dbReference type="ARBA" id="ARBA00020953"/>
    </source>
</evidence>
<dbReference type="GO" id="GO:0016787">
    <property type="term" value="F:hydrolase activity"/>
    <property type="evidence" value="ECO:0007669"/>
    <property type="project" value="UniProtKB-KW"/>
</dbReference>
<evidence type="ECO:0000256" key="7">
    <source>
        <dbReference type="ARBA" id="ARBA00032345"/>
    </source>
</evidence>
<evidence type="ECO:0000256" key="9">
    <source>
        <dbReference type="HAMAP-Rule" id="MF_00195"/>
    </source>
</evidence>
<dbReference type="PIRSF" id="PIRSF006485">
    <property type="entry name" value="GTP-binding_EngA"/>
    <property type="match status" value="1"/>
</dbReference>
<evidence type="ECO:0000313" key="13">
    <source>
        <dbReference type="EMBL" id="UQK59618.1"/>
    </source>
</evidence>
<comment type="similarity">
    <text evidence="1 9 10 11">Belongs to the TRAFAC class TrmE-Era-EngA-EngB-Septin-like GTPase superfamily. EngA (Der) GTPase family.</text>
</comment>
<feature type="binding site" evidence="9">
    <location>
        <begin position="182"/>
        <end position="189"/>
    </location>
    <ligand>
        <name>GTP</name>
        <dbReference type="ChEBI" id="CHEBI:37565"/>
        <label>2</label>
    </ligand>
</feature>
<comment type="function">
    <text evidence="8 9 11">GTPase that plays an essential role in the late steps of ribosome biogenesis.</text>
</comment>
<dbReference type="InterPro" id="IPR016484">
    <property type="entry name" value="GTPase_Der"/>
</dbReference>
<dbReference type="InterPro" id="IPR031166">
    <property type="entry name" value="G_ENGA"/>
</dbReference>
<gene>
    <name evidence="9 13" type="primary">der</name>
    <name evidence="13" type="ORF">M1R53_02955</name>
</gene>
<dbReference type="Pfam" id="PF01926">
    <property type="entry name" value="MMR_HSR1"/>
    <property type="match status" value="2"/>
</dbReference>
<organism evidence="13 14">
    <name type="scientific">Fenollaria massiliensis</name>
    <dbReference type="NCBI Taxonomy" id="938288"/>
    <lineage>
        <taxon>Bacteria</taxon>
        <taxon>Bacillati</taxon>
        <taxon>Bacillota</taxon>
        <taxon>Clostridia</taxon>
        <taxon>Eubacteriales</taxon>
        <taxon>Fenollaria</taxon>
    </lineage>
</organism>
<evidence type="ECO:0000256" key="11">
    <source>
        <dbReference type="RuleBase" id="RU004481"/>
    </source>
</evidence>
<reference evidence="13" key="1">
    <citation type="submission" date="2022-04" db="EMBL/GenBank/DDBJ databases">
        <title>Complete genome sequences of Ezakiella coagulans and Fenollaria massiliensis.</title>
        <authorList>
            <person name="France M.T."/>
            <person name="Clifford J."/>
            <person name="Narina S."/>
            <person name="Rutt L."/>
            <person name="Ravel J."/>
        </authorList>
    </citation>
    <scope>NUCLEOTIDE SEQUENCE</scope>
    <source>
        <strain evidence="13">C0061C2</strain>
    </source>
</reference>
<dbReference type="NCBIfam" id="TIGR03594">
    <property type="entry name" value="GTPase_EngA"/>
    <property type="match status" value="1"/>
</dbReference>
<evidence type="ECO:0000256" key="10">
    <source>
        <dbReference type="PROSITE-ProRule" id="PRU01049"/>
    </source>
</evidence>
<dbReference type="KEGG" id="fms:M1R53_02955"/>
<dbReference type="CDD" id="cd01895">
    <property type="entry name" value="EngA2"/>
    <property type="match status" value="1"/>
</dbReference>
<feature type="binding site" evidence="9">
    <location>
        <begin position="229"/>
        <end position="233"/>
    </location>
    <ligand>
        <name>GTP</name>
        <dbReference type="ChEBI" id="CHEBI:37565"/>
        <label>2</label>
    </ligand>
</feature>
<dbReference type="InterPro" id="IPR006073">
    <property type="entry name" value="GTP-bd"/>
</dbReference>
<evidence type="ECO:0000256" key="3">
    <source>
        <dbReference type="ARBA" id="ARBA00022517"/>
    </source>
</evidence>
<dbReference type="Pfam" id="PF14714">
    <property type="entry name" value="KH_dom-like"/>
    <property type="match status" value="1"/>
</dbReference>
<sequence length="437" mass="49073">MNRAVVSIVGKPNVGKSTLFNKIVGRRISITEDTPGVTRDRIYAEASWQQHVFDVIDTGGLDPFDDDKIMSNIRKQANIAIEASDVILFIVDGRNPATALDHEIANILRKSNKKIILVANKTEGKRKDEFYNVYELALGEPMSISAEQGLGIGDLLDEIIKNFPEDRDFEEKENLLKVAFIGKPNVGKSSLTNRILGEERVIVTDIAGTTRDAIDSYINIKGQEFMFIDTAGLRKKSRVDSSVEAYSQVRTLSSVDRADVCVFLIDAVEGFTEQDSKVVGYAHNQGKAIIICVNKWDIVEKDSKTMKTFTDSLRNNLPFLSYAPILFISALTGKRVDELIDKIMEINESYSHRLSTGLLNDIISNATLINQPPSDKGKRLKILYATQSGTRPPEFTIFVNDKELTHFSYTRFLENQIRNVYPFEGTSIIINYKNRSE</sequence>
<comment type="subunit">
    <text evidence="9">Associates with the 50S ribosomal subunit.</text>
</comment>
<dbReference type="PROSITE" id="PS51712">
    <property type="entry name" value="G_ENGA"/>
    <property type="match status" value="2"/>
</dbReference>
<feature type="binding site" evidence="9">
    <location>
        <begin position="120"/>
        <end position="123"/>
    </location>
    <ligand>
        <name>GTP</name>
        <dbReference type="ChEBI" id="CHEBI:37565"/>
        <label>1</label>
    </ligand>
</feature>
<dbReference type="Gene3D" id="3.40.50.300">
    <property type="entry name" value="P-loop containing nucleotide triphosphate hydrolases"/>
    <property type="match status" value="2"/>
</dbReference>
<dbReference type="Gene3D" id="3.30.300.20">
    <property type="match status" value="1"/>
</dbReference>
<dbReference type="InterPro" id="IPR027417">
    <property type="entry name" value="P-loop_NTPase"/>
</dbReference>
<feature type="binding site" evidence="9">
    <location>
        <begin position="294"/>
        <end position="297"/>
    </location>
    <ligand>
        <name>GTP</name>
        <dbReference type="ChEBI" id="CHEBI:37565"/>
        <label>2</label>
    </ligand>
</feature>
<dbReference type="InterPro" id="IPR032859">
    <property type="entry name" value="KH_dom-like"/>
</dbReference>
<dbReference type="CDD" id="cd01894">
    <property type="entry name" value="EngA1"/>
    <property type="match status" value="1"/>
</dbReference>
<dbReference type="InterPro" id="IPR015946">
    <property type="entry name" value="KH_dom-like_a/b"/>
</dbReference>
<protein>
    <recommendedName>
        <fullName evidence="2 9">GTPase Der</fullName>
    </recommendedName>
    <alternativeName>
        <fullName evidence="7 9">GTP-binding protein EngA</fullName>
    </alternativeName>
</protein>
<accession>A0A9E7IVG4</accession>
<dbReference type="NCBIfam" id="TIGR00231">
    <property type="entry name" value="small_GTP"/>
    <property type="match status" value="2"/>
</dbReference>
<feature type="binding site" evidence="9">
    <location>
        <begin position="57"/>
        <end position="61"/>
    </location>
    <ligand>
        <name>GTP</name>
        <dbReference type="ChEBI" id="CHEBI:37565"/>
        <label>1</label>
    </ligand>
</feature>
<evidence type="ECO:0000256" key="6">
    <source>
        <dbReference type="ARBA" id="ARBA00023134"/>
    </source>
</evidence>
<dbReference type="HAMAP" id="MF_00195">
    <property type="entry name" value="GTPase_Der"/>
    <property type="match status" value="1"/>
</dbReference>
<feature type="binding site" evidence="9">
    <location>
        <begin position="10"/>
        <end position="17"/>
    </location>
    <ligand>
        <name>GTP</name>
        <dbReference type="ChEBI" id="CHEBI:37565"/>
        <label>1</label>
    </ligand>
</feature>
<dbReference type="PANTHER" id="PTHR43834">
    <property type="entry name" value="GTPASE DER"/>
    <property type="match status" value="1"/>
</dbReference>
<evidence type="ECO:0000256" key="1">
    <source>
        <dbReference type="ARBA" id="ARBA00008279"/>
    </source>
</evidence>
<evidence type="ECO:0000256" key="5">
    <source>
        <dbReference type="ARBA" id="ARBA00022741"/>
    </source>
</evidence>
<dbReference type="RefSeq" id="WP_019214645.1">
    <property type="nucleotide sequence ID" value="NZ_CP096649.1"/>
</dbReference>
<dbReference type="GO" id="GO:0043022">
    <property type="term" value="F:ribosome binding"/>
    <property type="evidence" value="ECO:0007669"/>
    <property type="project" value="TreeGrafter"/>
</dbReference>
<feature type="domain" description="EngA-type G" evidence="12">
    <location>
        <begin position="176"/>
        <end position="351"/>
    </location>
</feature>
<evidence type="ECO:0000259" key="12">
    <source>
        <dbReference type="PROSITE" id="PS51712"/>
    </source>
</evidence>
<evidence type="ECO:0000256" key="4">
    <source>
        <dbReference type="ARBA" id="ARBA00022737"/>
    </source>
</evidence>
<keyword evidence="3 9" id="KW-0690">Ribosome biogenesis</keyword>
<evidence type="ECO:0000256" key="8">
    <source>
        <dbReference type="ARBA" id="ARBA00053470"/>
    </source>
</evidence>
<dbReference type="FunFam" id="3.40.50.300:FF:000057">
    <property type="entry name" value="GTPase Der"/>
    <property type="match status" value="1"/>
</dbReference>
<keyword evidence="14" id="KW-1185">Reference proteome</keyword>
<dbReference type="Proteomes" id="UP000831151">
    <property type="component" value="Chromosome"/>
</dbReference>
<keyword evidence="6 9" id="KW-0342">GTP-binding</keyword>
<dbReference type="FunFam" id="3.40.50.300:FF:000040">
    <property type="entry name" value="GTPase Der"/>
    <property type="match status" value="1"/>
</dbReference>
<dbReference type="SUPFAM" id="SSF52540">
    <property type="entry name" value="P-loop containing nucleoside triphosphate hydrolases"/>
    <property type="match status" value="2"/>
</dbReference>
<keyword evidence="4 11" id="KW-0677">Repeat</keyword>
<evidence type="ECO:0000313" key="14">
    <source>
        <dbReference type="Proteomes" id="UP000831151"/>
    </source>
</evidence>
<dbReference type="EMBL" id="CP096649">
    <property type="protein sequence ID" value="UQK59618.1"/>
    <property type="molecule type" value="Genomic_DNA"/>
</dbReference>
<feature type="domain" description="EngA-type G" evidence="12">
    <location>
        <begin position="4"/>
        <end position="167"/>
    </location>
</feature>
<dbReference type="GO" id="GO:0005525">
    <property type="term" value="F:GTP binding"/>
    <property type="evidence" value="ECO:0007669"/>
    <property type="project" value="UniProtKB-UniRule"/>
</dbReference>